<keyword evidence="6" id="KW-0472">Membrane</keyword>
<evidence type="ECO:0000313" key="10">
    <source>
        <dbReference type="Proteomes" id="UP000053144"/>
    </source>
</evidence>
<name>A0A0L9V435_PHAAN</name>
<comment type="similarity">
    <text evidence="2">Belongs to the PC-esterase family. TBL subfamily.</text>
</comment>
<dbReference type="GO" id="GO:0016413">
    <property type="term" value="F:O-acetyltransferase activity"/>
    <property type="evidence" value="ECO:0007669"/>
    <property type="project" value="InterPro"/>
</dbReference>
<dbReference type="AlphaFoldDB" id="A0A0L9V435"/>
<dbReference type="PANTHER" id="PTHR32285:SF200">
    <property type="entry name" value="PMR5_CAS1P GDSL_SGNH-LIKE ACYL-ESTERASE FAMILY PROTEIN"/>
    <property type="match status" value="1"/>
</dbReference>
<dbReference type="Gramene" id="KOM49444">
    <property type="protein sequence ID" value="KOM49444"/>
    <property type="gene ID" value="LR48_Vigan08g027100"/>
</dbReference>
<dbReference type="InterPro" id="IPR029962">
    <property type="entry name" value="TBL"/>
</dbReference>
<comment type="subcellular location">
    <subcellularLocation>
        <location evidence="1">Membrane</location>
        <topology evidence="1">Single-pass membrane protein</topology>
    </subcellularLocation>
</comment>
<dbReference type="Pfam" id="PF13839">
    <property type="entry name" value="PC-Esterase"/>
    <property type="match status" value="1"/>
</dbReference>
<sequence length="321" mass="36026">MEASLSLEELPCIQMAHKHVASPLYLVQANACDFSLGNWVVDDSHYPLYDASRDCPFIVRGFNCLRNGRPDQDYLKYRWKPSGCDLPRFDGVNFLERYKGKKIMFVGDSISNNMWQSLTCLLHNAVPESSYALSTPTKYLSVFTIPEFDVSIVWLKNGFLVDVVHDKEKGRIVKLDSIKSGVQFQVGNETIKNMDPMEAYKIGLTTWSKWIDANIDPSMTKVLFQGIAASHFEGKGCLKESEPAEGAQPPYPGVEIVRNVLSSMSYPVYLLDITFLTQLRIDGHPSIYTGKGTSYVDCSHWCLAGAPDAWNEILYAVLLGL</sequence>
<dbReference type="OMA" id="KIGLSTW"/>
<feature type="domain" description="Trichome birefringence-like C-terminal" evidence="7">
    <location>
        <begin position="180"/>
        <end position="316"/>
    </location>
</feature>
<dbReference type="Pfam" id="PF14416">
    <property type="entry name" value="PMR5N"/>
    <property type="match status" value="1"/>
</dbReference>
<evidence type="ECO:0000259" key="8">
    <source>
        <dbReference type="Pfam" id="PF14416"/>
    </source>
</evidence>
<proteinExistence type="inferred from homology"/>
<gene>
    <name evidence="9" type="ORF">LR48_Vigan08g027100</name>
</gene>
<evidence type="ECO:0000259" key="7">
    <source>
        <dbReference type="Pfam" id="PF13839"/>
    </source>
</evidence>
<dbReference type="PANTHER" id="PTHR32285">
    <property type="entry name" value="PROTEIN TRICHOME BIREFRINGENCE-LIKE 9-RELATED"/>
    <property type="match status" value="1"/>
</dbReference>
<feature type="domain" description="Trichome birefringence-like N-terminal" evidence="8">
    <location>
        <begin position="31"/>
        <end position="85"/>
    </location>
</feature>
<evidence type="ECO:0000256" key="4">
    <source>
        <dbReference type="ARBA" id="ARBA00022968"/>
    </source>
</evidence>
<evidence type="ECO:0000313" key="9">
    <source>
        <dbReference type="EMBL" id="KOM49444.1"/>
    </source>
</evidence>
<dbReference type="InterPro" id="IPR025846">
    <property type="entry name" value="TBL_N"/>
</dbReference>
<evidence type="ECO:0000256" key="5">
    <source>
        <dbReference type="ARBA" id="ARBA00022989"/>
    </source>
</evidence>
<reference evidence="10" key="1">
    <citation type="journal article" date="2015" name="Proc. Natl. Acad. Sci. U.S.A.">
        <title>Genome sequencing of adzuki bean (Vigna angularis) provides insight into high starch and low fat accumulation and domestication.</title>
        <authorList>
            <person name="Yang K."/>
            <person name="Tian Z."/>
            <person name="Chen C."/>
            <person name="Luo L."/>
            <person name="Zhao B."/>
            <person name="Wang Z."/>
            <person name="Yu L."/>
            <person name="Li Y."/>
            <person name="Sun Y."/>
            <person name="Li W."/>
            <person name="Chen Y."/>
            <person name="Li Y."/>
            <person name="Zhang Y."/>
            <person name="Ai D."/>
            <person name="Zhao J."/>
            <person name="Shang C."/>
            <person name="Ma Y."/>
            <person name="Wu B."/>
            <person name="Wang M."/>
            <person name="Gao L."/>
            <person name="Sun D."/>
            <person name="Zhang P."/>
            <person name="Guo F."/>
            <person name="Wang W."/>
            <person name="Li Y."/>
            <person name="Wang J."/>
            <person name="Varshney R.K."/>
            <person name="Wang J."/>
            <person name="Ling H.Q."/>
            <person name="Wan P."/>
        </authorList>
    </citation>
    <scope>NUCLEOTIDE SEQUENCE</scope>
    <source>
        <strain evidence="10">cv. Jingnong 6</strain>
    </source>
</reference>
<evidence type="ECO:0000256" key="2">
    <source>
        <dbReference type="ARBA" id="ARBA00007727"/>
    </source>
</evidence>
<keyword evidence="5" id="KW-1133">Transmembrane helix</keyword>
<dbReference type="EMBL" id="CM003378">
    <property type="protein sequence ID" value="KOM49444.1"/>
    <property type="molecule type" value="Genomic_DNA"/>
</dbReference>
<keyword evidence="4" id="KW-0735">Signal-anchor</keyword>
<dbReference type="GO" id="GO:0016020">
    <property type="term" value="C:membrane"/>
    <property type="evidence" value="ECO:0007669"/>
    <property type="project" value="UniProtKB-SubCell"/>
</dbReference>
<organism evidence="9 10">
    <name type="scientific">Phaseolus angularis</name>
    <name type="common">Azuki bean</name>
    <name type="synonym">Vigna angularis</name>
    <dbReference type="NCBI Taxonomy" id="3914"/>
    <lineage>
        <taxon>Eukaryota</taxon>
        <taxon>Viridiplantae</taxon>
        <taxon>Streptophyta</taxon>
        <taxon>Embryophyta</taxon>
        <taxon>Tracheophyta</taxon>
        <taxon>Spermatophyta</taxon>
        <taxon>Magnoliopsida</taxon>
        <taxon>eudicotyledons</taxon>
        <taxon>Gunneridae</taxon>
        <taxon>Pentapetalae</taxon>
        <taxon>rosids</taxon>
        <taxon>fabids</taxon>
        <taxon>Fabales</taxon>
        <taxon>Fabaceae</taxon>
        <taxon>Papilionoideae</taxon>
        <taxon>50 kb inversion clade</taxon>
        <taxon>NPAAA clade</taxon>
        <taxon>indigoferoid/millettioid clade</taxon>
        <taxon>Phaseoleae</taxon>
        <taxon>Vigna</taxon>
    </lineage>
</organism>
<dbReference type="GO" id="GO:0005794">
    <property type="term" value="C:Golgi apparatus"/>
    <property type="evidence" value="ECO:0007669"/>
    <property type="project" value="TreeGrafter"/>
</dbReference>
<evidence type="ECO:0000256" key="3">
    <source>
        <dbReference type="ARBA" id="ARBA00022692"/>
    </source>
</evidence>
<evidence type="ECO:0000256" key="6">
    <source>
        <dbReference type="ARBA" id="ARBA00023136"/>
    </source>
</evidence>
<dbReference type="InterPro" id="IPR026057">
    <property type="entry name" value="TBL_C"/>
</dbReference>
<dbReference type="Proteomes" id="UP000053144">
    <property type="component" value="Chromosome 8"/>
</dbReference>
<keyword evidence="3" id="KW-0812">Transmembrane</keyword>
<accession>A0A0L9V435</accession>
<evidence type="ECO:0000256" key="1">
    <source>
        <dbReference type="ARBA" id="ARBA00004167"/>
    </source>
</evidence>
<protein>
    <submittedName>
        <fullName evidence="9">Uncharacterized protein</fullName>
    </submittedName>
</protein>